<sequence>MKVNKGKCKVQDLERNNPMHHYMLGVAQLESSCKDKDLGVLVDTRLNVSQQCALATKKANGILSYSRQSIASRSEGGDPSPLFSPGHTWSAVHRSGLFHTRQTWTYWREFNEWGMIKGLGYLSYKKRLKERPREEKAQGDLINVYKYLKRACKEDGARLFPVVSSDRTRDNGNTGKHRWFCLNIRKQFFAVRGSRTLCTCVGFRLVQGTITLHQLSLEERRLRGDLLALYSFLRRGSGEGGAELFSLGSSDRTRGNGSKLCQGRFRLDIRKHFFTERVVKHWNSLPRETVDAPCLSVFKRHLDNALNNML</sequence>
<evidence type="ECO:0000313" key="1">
    <source>
        <dbReference type="EMBL" id="KAK4816759.1"/>
    </source>
</evidence>
<gene>
    <name evidence="1" type="ORF">QYF61_022757</name>
</gene>
<organism evidence="1 2">
    <name type="scientific">Mycteria americana</name>
    <name type="common">Wood stork</name>
    <dbReference type="NCBI Taxonomy" id="33587"/>
    <lineage>
        <taxon>Eukaryota</taxon>
        <taxon>Metazoa</taxon>
        <taxon>Chordata</taxon>
        <taxon>Craniata</taxon>
        <taxon>Vertebrata</taxon>
        <taxon>Euteleostomi</taxon>
        <taxon>Archelosauria</taxon>
        <taxon>Archosauria</taxon>
        <taxon>Dinosauria</taxon>
        <taxon>Saurischia</taxon>
        <taxon>Theropoda</taxon>
        <taxon>Coelurosauria</taxon>
        <taxon>Aves</taxon>
        <taxon>Neognathae</taxon>
        <taxon>Neoaves</taxon>
        <taxon>Aequornithes</taxon>
        <taxon>Ciconiiformes</taxon>
        <taxon>Ciconiidae</taxon>
        <taxon>Mycteria</taxon>
    </lineage>
</organism>
<protein>
    <submittedName>
        <fullName evidence="1">Uncharacterized protein</fullName>
    </submittedName>
</protein>
<reference evidence="1 2" key="1">
    <citation type="journal article" date="2023" name="J. Hered.">
        <title>Chromosome-level genome of the wood stork (Mycteria americana) provides insight into avian chromosome evolution.</title>
        <authorList>
            <person name="Flamio R. Jr."/>
            <person name="Ramstad K.M."/>
        </authorList>
    </citation>
    <scope>NUCLEOTIDE SEQUENCE [LARGE SCALE GENOMIC DNA]</scope>
    <source>
        <strain evidence="1">JAX WOST 10</strain>
    </source>
</reference>
<accession>A0AAN7N2U9</accession>
<comment type="caution">
    <text evidence="1">The sequence shown here is derived from an EMBL/GenBank/DDBJ whole genome shotgun (WGS) entry which is preliminary data.</text>
</comment>
<dbReference type="PANTHER" id="PTHR33332">
    <property type="entry name" value="REVERSE TRANSCRIPTASE DOMAIN-CONTAINING PROTEIN"/>
    <property type="match status" value="1"/>
</dbReference>
<dbReference type="AlphaFoldDB" id="A0AAN7N2U9"/>
<proteinExistence type="predicted"/>
<dbReference type="EMBL" id="JAUNZN010000009">
    <property type="protein sequence ID" value="KAK4816759.1"/>
    <property type="molecule type" value="Genomic_DNA"/>
</dbReference>
<keyword evidence="2" id="KW-1185">Reference proteome</keyword>
<evidence type="ECO:0000313" key="2">
    <source>
        <dbReference type="Proteomes" id="UP001333110"/>
    </source>
</evidence>
<name>A0AAN7N2U9_MYCAM</name>
<dbReference type="Proteomes" id="UP001333110">
    <property type="component" value="Unassembled WGS sequence"/>
</dbReference>